<dbReference type="Ensembl" id="ENSORLT00015029981.1">
    <property type="protein sequence ID" value="ENSORLP00015020699.1"/>
    <property type="gene ID" value="ENSORLG00015021929.1"/>
</dbReference>
<evidence type="ECO:0000259" key="17">
    <source>
        <dbReference type="PROSITE" id="PS50259"/>
    </source>
</evidence>
<name>A0A3P9IL53_ORYLA</name>
<dbReference type="InterPro" id="IPR017978">
    <property type="entry name" value="GPCR_3_C"/>
</dbReference>
<dbReference type="FunFam" id="3.40.50.2300:FF:000152">
    <property type="entry name" value="G protein-coupled receptor class C group 6 member A"/>
    <property type="match status" value="1"/>
</dbReference>
<dbReference type="InterPro" id="IPR000337">
    <property type="entry name" value="GPCR_3"/>
</dbReference>
<feature type="transmembrane region" description="Helical" evidence="16">
    <location>
        <begin position="32"/>
        <end position="50"/>
    </location>
</feature>
<evidence type="ECO:0000256" key="10">
    <source>
        <dbReference type="ARBA" id="ARBA00023136"/>
    </source>
</evidence>
<evidence type="ECO:0000256" key="7">
    <source>
        <dbReference type="ARBA" id="ARBA00022729"/>
    </source>
</evidence>
<sequence>MALSFASVLGTWTQLGQRLLLVIKKMTTFLRYSYFVVFLFQCFFSTYWTMEAKAPGDIIIGGIFPIHESVNWFYRLSIGRLSQSMIMVYAIEEVNKKRELGNITLGYHIVDSCGEVSAALENVQVFMRKTREYSKRDINDPALPPVLAVIGGYYSEICVSVTRQLNLDNIPEISYGATSGLLSDKNKFPSFMRTVPEDDYQVQVIIQILKHYNWNWVGVLTTDGEYGRYAIERLQVHADKAGICLAFVCILPESLKAKRIMHTIESAANKIAQSNKVSVIISFAKQNHMMYIFDQVLQKPGGKGKVWVASDNWSQSTNVLNTSRWKLDDVGTVIGVTLKSSKSPDYTRFLKNLKPEEYKNNGFLTDFFNSNVPELIKNLKELLKTHGSSNKLKNPNLITVCHILPFQFKDALRAAKFSMDDNDYSFDEYGDINSGYEVIVWRDQRSSMDMNNIIGYFYIKTQKLIFKTHVKDVLTSRCSEPCSHGTRRKREDSQPVCCYQCVPCPANHFSNKTDSDDCYKCNNATEYSMEGSDKCFLKKVIFLRWENMYHIVLLSFAALGALLIIIVGIIFLAHWNTPMVRSSVGPISVLLLLSLFCTFGAIPFFGGNPSGWQCQARQVIFGLSFTLCVSCILVKSFKILMAFEFDPVVQSTLEKLYKPYLIIPICMLGQVVICTVWLAVTPPKDTWNNYIADGERLKYCDERLFPAFGAMLAYIGLLAIICFCVAFKGRKLPGNYNEAKFITFAMLIYFISWIIFGPVYVTVTGQYLPAVEMVVILISAYGILFCHFFTKCYIILFRKEKNTKESFNEMIRSSFIANLTPPL</sequence>
<accession>A0A3P9IL53</accession>
<comment type="subunit">
    <text evidence="3">Homodimer; disulfide-linked.</text>
</comment>
<dbReference type="Pfam" id="PF01094">
    <property type="entry name" value="ANF_receptor"/>
    <property type="match status" value="1"/>
</dbReference>
<evidence type="ECO:0000256" key="2">
    <source>
        <dbReference type="ARBA" id="ARBA00007242"/>
    </source>
</evidence>
<feature type="transmembrane region" description="Helical" evidence="16">
    <location>
        <begin position="584"/>
        <end position="606"/>
    </location>
</feature>
<feature type="transmembrane region" description="Helical" evidence="16">
    <location>
        <begin position="739"/>
        <end position="761"/>
    </location>
</feature>
<protein>
    <recommendedName>
        <fullName evidence="15">G-protein coupled receptor family C group 6 member A</fullName>
    </recommendedName>
</protein>
<keyword evidence="14" id="KW-0807">Transducer</keyword>
<evidence type="ECO:0000313" key="19">
    <source>
        <dbReference type="Proteomes" id="UP000265200"/>
    </source>
</evidence>
<keyword evidence="11" id="KW-1015">Disulfide bond</keyword>
<reference evidence="18" key="4">
    <citation type="submission" date="2025-09" db="UniProtKB">
        <authorList>
            <consortium name="Ensembl"/>
        </authorList>
    </citation>
    <scope>IDENTIFICATION</scope>
    <source>
        <strain evidence="18">HSOK</strain>
    </source>
</reference>
<dbReference type="Gene3D" id="2.10.50.30">
    <property type="entry name" value="GPCR, family 3, nine cysteines domain"/>
    <property type="match status" value="1"/>
</dbReference>
<dbReference type="PANTHER" id="PTHR24061">
    <property type="entry name" value="CALCIUM-SENSING RECEPTOR-RELATED"/>
    <property type="match status" value="1"/>
</dbReference>
<feature type="transmembrane region" description="Helical" evidence="16">
    <location>
        <begin position="660"/>
        <end position="680"/>
    </location>
</feature>
<reference evidence="18" key="3">
    <citation type="submission" date="2025-08" db="UniProtKB">
        <authorList>
            <consortium name="Ensembl"/>
        </authorList>
    </citation>
    <scope>IDENTIFICATION</scope>
    <source>
        <strain evidence="18">HSOK</strain>
    </source>
</reference>
<feature type="transmembrane region" description="Helical" evidence="16">
    <location>
        <begin position="618"/>
        <end position="640"/>
    </location>
</feature>
<feature type="transmembrane region" description="Helical" evidence="16">
    <location>
        <begin position="704"/>
        <end position="727"/>
    </location>
</feature>
<feature type="transmembrane region" description="Helical" evidence="16">
    <location>
        <begin position="773"/>
        <end position="796"/>
    </location>
</feature>
<evidence type="ECO:0000313" key="18">
    <source>
        <dbReference type="Ensembl" id="ENSORLP00015020699.1"/>
    </source>
</evidence>
<dbReference type="PROSITE" id="PS50259">
    <property type="entry name" value="G_PROTEIN_RECEP_F3_4"/>
    <property type="match status" value="1"/>
</dbReference>
<dbReference type="InterPro" id="IPR001828">
    <property type="entry name" value="ANF_lig-bd_rcpt"/>
</dbReference>
<keyword evidence="4" id="KW-1003">Cell membrane</keyword>
<dbReference type="GO" id="GO:0004930">
    <property type="term" value="F:G protein-coupled receptor activity"/>
    <property type="evidence" value="ECO:0007669"/>
    <property type="project" value="UniProtKB-KW"/>
</dbReference>
<dbReference type="Proteomes" id="UP000265200">
    <property type="component" value="Chromosome 24"/>
</dbReference>
<dbReference type="FunFam" id="2.10.50.30:FF:000004">
    <property type="entry name" value="Taste receptor type 1 member 3-like protein"/>
    <property type="match status" value="1"/>
</dbReference>
<dbReference type="InterPro" id="IPR000068">
    <property type="entry name" value="GPCR_3_Ca_sens_rcpt-rel"/>
</dbReference>
<keyword evidence="6" id="KW-0552">Olfaction</keyword>
<organism evidence="18 19">
    <name type="scientific">Oryzias latipes</name>
    <name type="common">Japanese rice fish</name>
    <name type="synonym">Japanese killifish</name>
    <dbReference type="NCBI Taxonomy" id="8090"/>
    <lineage>
        <taxon>Eukaryota</taxon>
        <taxon>Metazoa</taxon>
        <taxon>Chordata</taxon>
        <taxon>Craniata</taxon>
        <taxon>Vertebrata</taxon>
        <taxon>Euteleostomi</taxon>
        <taxon>Actinopterygii</taxon>
        <taxon>Neopterygii</taxon>
        <taxon>Teleostei</taxon>
        <taxon>Neoteleostei</taxon>
        <taxon>Acanthomorphata</taxon>
        <taxon>Ovalentaria</taxon>
        <taxon>Atherinomorphae</taxon>
        <taxon>Beloniformes</taxon>
        <taxon>Adrianichthyidae</taxon>
        <taxon>Oryziinae</taxon>
        <taxon>Oryzias</taxon>
    </lineage>
</organism>
<feature type="transmembrane region" description="Helical" evidence="16">
    <location>
        <begin position="548"/>
        <end position="572"/>
    </location>
</feature>
<dbReference type="Pfam" id="PF00003">
    <property type="entry name" value="7tm_3"/>
    <property type="match status" value="1"/>
</dbReference>
<comment type="subcellular location">
    <subcellularLocation>
        <location evidence="1">Cell membrane</location>
        <topology evidence="1">Multi-pass membrane protein</topology>
    </subcellularLocation>
</comment>
<evidence type="ECO:0000256" key="6">
    <source>
        <dbReference type="ARBA" id="ARBA00022725"/>
    </source>
</evidence>
<keyword evidence="7" id="KW-0732">Signal</keyword>
<reference key="1">
    <citation type="journal article" date="2007" name="Nature">
        <title>The medaka draft genome and insights into vertebrate genome evolution.</title>
        <authorList>
            <person name="Kasahara M."/>
            <person name="Naruse K."/>
            <person name="Sasaki S."/>
            <person name="Nakatani Y."/>
            <person name="Qu W."/>
            <person name="Ahsan B."/>
            <person name="Yamada T."/>
            <person name="Nagayasu Y."/>
            <person name="Doi K."/>
            <person name="Kasai Y."/>
            <person name="Jindo T."/>
            <person name="Kobayashi D."/>
            <person name="Shimada A."/>
            <person name="Toyoda A."/>
            <person name="Kuroki Y."/>
            <person name="Fujiyama A."/>
            <person name="Sasaki T."/>
            <person name="Shimizu A."/>
            <person name="Asakawa S."/>
            <person name="Shimizu N."/>
            <person name="Hashimoto S."/>
            <person name="Yang J."/>
            <person name="Lee Y."/>
            <person name="Matsushima K."/>
            <person name="Sugano S."/>
            <person name="Sakaizumi M."/>
            <person name="Narita T."/>
            <person name="Ohishi K."/>
            <person name="Haga S."/>
            <person name="Ohta F."/>
            <person name="Nomoto H."/>
            <person name="Nogata K."/>
            <person name="Morishita T."/>
            <person name="Endo T."/>
            <person name="Shin-I T."/>
            <person name="Takeda H."/>
            <person name="Morishita S."/>
            <person name="Kohara Y."/>
        </authorList>
    </citation>
    <scope>NUCLEOTIDE SEQUENCE [LARGE SCALE GENOMIC DNA]</scope>
    <source>
        <strain>Hd-rR</strain>
    </source>
</reference>
<dbReference type="Gene3D" id="3.40.50.2300">
    <property type="match status" value="2"/>
</dbReference>
<dbReference type="GO" id="GO:0005886">
    <property type="term" value="C:plasma membrane"/>
    <property type="evidence" value="ECO:0007669"/>
    <property type="project" value="UniProtKB-SubCell"/>
</dbReference>
<proteinExistence type="inferred from homology"/>
<keyword evidence="8 16" id="KW-1133">Transmembrane helix</keyword>
<comment type="similarity">
    <text evidence="2">Belongs to the G-protein coupled receptor 3 family.</text>
</comment>
<evidence type="ECO:0000256" key="3">
    <source>
        <dbReference type="ARBA" id="ARBA00011748"/>
    </source>
</evidence>
<evidence type="ECO:0000256" key="16">
    <source>
        <dbReference type="SAM" id="Phobius"/>
    </source>
</evidence>
<evidence type="ECO:0000256" key="9">
    <source>
        <dbReference type="ARBA" id="ARBA00023040"/>
    </source>
</evidence>
<keyword evidence="6" id="KW-0716">Sensory transduction</keyword>
<evidence type="ECO:0000256" key="15">
    <source>
        <dbReference type="ARBA" id="ARBA00039774"/>
    </source>
</evidence>
<reference evidence="18 19" key="2">
    <citation type="submission" date="2017-04" db="EMBL/GenBank/DDBJ databases">
        <title>CpG methylation of centromeres and impact of large insertions on vertebrate speciation.</title>
        <authorList>
            <person name="Ichikawa K."/>
            <person name="Yoshimura J."/>
            <person name="Morishita S."/>
        </authorList>
    </citation>
    <scope>NUCLEOTIDE SEQUENCE</scope>
    <source>
        <strain evidence="18 19">HSOK</strain>
    </source>
</reference>
<evidence type="ECO:0000256" key="8">
    <source>
        <dbReference type="ARBA" id="ARBA00022989"/>
    </source>
</evidence>
<dbReference type="Pfam" id="PF07562">
    <property type="entry name" value="NCD3G"/>
    <property type="match status" value="1"/>
</dbReference>
<dbReference type="PRINTS" id="PR00248">
    <property type="entry name" value="GPCRMGR"/>
</dbReference>
<keyword evidence="10 16" id="KW-0472">Membrane</keyword>
<dbReference type="SUPFAM" id="SSF53822">
    <property type="entry name" value="Periplasmic binding protein-like I"/>
    <property type="match status" value="1"/>
</dbReference>
<dbReference type="InterPro" id="IPR038550">
    <property type="entry name" value="GPCR_3_9-Cys_sf"/>
</dbReference>
<evidence type="ECO:0000256" key="13">
    <source>
        <dbReference type="ARBA" id="ARBA00023180"/>
    </source>
</evidence>
<evidence type="ECO:0000256" key="5">
    <source>
        <dbReference type="ARBA" id="ARBA00022692"/>
    </source>
</evidence>
<keyword evidence="9" id="KW-0297">G-protein coupled receptor</keyword>
<dbReference type="InterPro" id="IPR028082">
    <property type="entry name" value="Peripla_BP_I"/>
</dbReference>
<evidence type="ECO:0000256" key="11">
    <source>
        <dbReference type="ARBA" id="ARBA00023157"/>
    </source>
</evidence>
<evidence type="ECO:0000256" key="14">
    <source>
        <dbReference type="ARBA" id="ARBA00023224"/>
    </source>
</evidence>
<keyword evidence="13" id="KW-0325">Glycoprotein</keyword>
<dbReference type="InterPro" id="IPR011500">
    <property type="entry name" value="GPCR_3_9-Cys_dom"/>
</dbReference>
<evidence type="ECO:0000256" key="4">
    <source>
        <dbReference type="ARBA" id="ARBA00022475"/>
    </source>
</evidence>
<dbReference type="PANTHER" id="PTHR24061:SF5">
    <property type="entry name" value="G-PROTEIN COUPLED RECEPTOR FAMILY C GROUP 6 MEMBER A"/>
    <property type="match status" value="1"/>
</dbReference>
<feature type="domain" description="G-protein coupled receptors family 3 profile" evidence="17">
    <location>
        <begin position="549"/>
        <end position="811"/>
    </location>
</feature>
<keyword evidence="12" id="KW-0675">Receptor</keyword>
<evidence type="ECO:0000256" key="1">
    <source>
        <dbReference type="ARBA" id="ARBA00004651"/>
    </source>
</evidence>
<dbReference type="GO" id="GO:0007608">
    <property type="term" value="P:sensory perception of smell"/>
    <property type="evidence" value="ECO:0007669"/>
    <property type="project" value="UniProtKB-KW"/>
</dbReference>
<evidence type="ECO:0000256" key="12">
    <source>
        <dbReference type="ARBA" id="ARBA00023170"/>
    </source>
</evidence>
<keyword evidence="5 16" id="KW-0812">Transmembrane</keyword>
<dbReference type="AlphaFoldDB" id="A0A3P9IL53"/>